<name>A0A934NQE1_9NOCA</name>
<accession>A0A934NQE1</accession>
<dbReference type="AlphaFoldDB" id="A0A934NQE1"/>
<keyword evidence="3" id="KW-1185">Reference proteome</keyword>
<reference evidence="2" key="1">
    <citation type="submission" date="2020-12" db="EMBL/GenBank/DDBJ databases">
        <title>Antrihabitans popcorni sp. nov. and Antrihabitans auranticaus sp. nov., isolated from a larva cave.</title>
        <authorList>
            <person name="Lee S.D."/>
            <person name="Kim I.S."/>
        </authorList>
    </citation>
    <scope>NUCLEOTIDE SEQUENCE</scope>
    <source>
        <strain evidence="2">YC3-6</strain>
    </source>
</reference>
<evidence type="ECO:0000259" key="1">
    <source>
        <dbReference type="Pfam" id="PF09995"/>
    </source>
</evidence>
<dbReference type="Proteomes" id="UP000655868">
    <property type="component" value="Unassembled WGS sequence"/>
</dbReference>
<dbReference type="Pfam" id="PF09995">
    <property type="entry name" value="MPAB_Lcp_cat"/>
    <property type="match status" value="1"/>
</dbReference>
<organism evidence="2 3">
    <name type="scientific">Antrihabitans stalagmiti</name>
    <dbReference type="NCBI Taxonomy" id="2799499"/>
    <lineage>
        <taxon>Bacteria</taxon>
        <taxon>Bacillati</taxon>
        <taxon>Actinomycetota</taxon>
        <taxon>Actinomycetes</taxon>
        <taxon>Mycobacteriales</taxon>
        <taxon>Nocardiaceae</taxon>
        <taxon>Antrihabitans</taxon>
    </lineage>
</organism>
<dbReference type="GO" id="GO:0016491">
    <property type="term" value="F:oxidoreductase activity"/>
    <property type="evidence" value="ECO:0007669"/>
    <property type="project" value="InterPro"/>
</dbReference>
<feature type="domain" description="ER-bound oxygenase mpaB/mpaB'/Rubber oxygenase catalytic" evidence="1">
    <location>
        <begin position="69"/>
        <end position="280"/>
    </location>
</feature>
<protein>
    <submittedName>
        <fullName evidence="2">DUF2236 domain-containing protein</fullName>
    </submittedName>
</protein>
<sequence>MNPQSAMKPATKKTLTSANERLLQYGDRTRRGSAAHTVLSDGTAFYAMLPILTYVVLNEGSSKGVDDHDPVAGVAVRDNVRFGTAVNRLVDTMDLVAGLLFADDEERELIAKTIGELHRFVEGTLDDGTRYHAWNKELWAWTWAGILKPVIDAYEILHGPQSQEFLDDAYIGTLQLGDLIGVRGLPDTYGEFLEYWEKQWIPKALDTGTGRFIANLPVNLPRPATAPWIPQAVWNTIYWPVRNVLLTSSFIVMEPRLRHLIDIEPTPADRVSVGVHRLIWRAVPRALTGELFGTYLTLRLRYGNTSWKRHYSPAALADRRKQVEHARAQGLPQPKRH</sequence>
<gene>
    <name evidence="2" type="ORF">JGU71_11035</name>
</gene>
<dbReference type="PANTHER" id="PTHR36151:SF3">
    <property type="entry name" value="ER-BOUND OXYGENASE MPAB_MPAB'_RUBBER OXYGENASE CATALYTIC DOMAIN-CONTAINING PROTEIN"/>
    <property type="match status" value="1"/>
</dbReference>
<evidence type="ECO:0000313" key="2">
    <source>
        <dbReference type="EMBL" id="MBJ8339424.1"/>
    </source>
</evidence>
<proteinExistence type="predicted"/>
<comment type="caution">
    <text evidence="2">The sequence shown here is derived from an EMBL/GenBank/DDBJ whole genome shotgun (WGS) entry which is preliminary data.</text>
</comment>
<dbReference type="RefSeq" id="WP_199704167.1">
    <property type="nucleotide sequence ID" value="NZ_JAEMNV010000003.1"/>
</dbReference>
<evidence type="ECO:0000313" key="3">
    <source>
        <dbReference type="Proteomes" id="UP000655868"/>
    </source>
</evidence>
<dbReference type="InterPro" id="IPR018713">
    <property type="entry name" value="MPAB/Lcp_cat_dom"/>
</dbReference>
<dbReference type="EMBL" id="JAEMNV010000003">
    <property type="protein sequence ID" value="MBJ8339424.1"/>
    <property type="molecule type" value="Genomic_DNA"/>
</dbReference>
<dbReference type="PANTHER" id="PTHR36151">
    <property type="entry name" value="BLR2777 PROTEIN"/>
    <property type="match status" value="1"/>
</dbReference>